<feature type="compositionally biased region" description="Basic and acidic residues" evidence="1">
    <location>
        <begin position="93"/>
        <end position="110"/>
    </location>
</feature>
<evidence type="ECO:0000313" key="2">
    <source>
        <dbReference type="EMBL" id="MEQ7845748.1"/>
    </source>
</evidence>
<sequence length="137" mass="14755">MSQQTIKQQARRTAREVAERRRLARVEKERRMTDLAEQVMVAIGERGQAVIAAETRAGAALREWTEIEGQTLAEIVEWCDGLLTPREATRLRRLADDSDGGHGNDDKGQASDEAGDQAGAGPKADRSGRAGGGSTLG</sequence>
<dbReference type="Proteomes" id="UP001482520">
    <property type="component" value="Unassembled WGS sequence"/>
</dbReference>
<comment type="caution">
    <text evidence="2">The sequence shown here is derived from an EMBL/GenBank/DDBJ whole genome shotgun (WGS) entry which is preliminary data.</text>
</comment>
<evidence type="ECO:0000256" key="1">
    <source>
        <dbReference type="SAM" id="MobiDB-lite"/>
    </source>
</evidence>
<feature type="region of interest" description="Disordered" evidence="1">
    <location>
        <begin position="93"/>
        <end position="137"/>
    </location>
</feature>
<name>A0ABV1NTD5_9ACTN</name>
<proteinExistence type="predicted"/>
<accession>A0ABV1NTD5</accession>
<dbReference type="EMBL" id="JBEGDP010000001">
    <property type="protein sequence ID" value="MEQ7845748.1"/>
    <property type="molecule type" value="Genomic_DNA"/>
</dbReference>
<evidence type="ECO:0000313" key="3">
    <source>
        <dbReference type="Proteomes" id="UP001482520"/>
    </source>
</evidence>
<dbReference type="RefSeq" id="WP_349803444.1">
    <property type="nucleotide sequence ID" value="NZ_JBEGDP010000001.1"/>
</dbReference>
<protein>
    <submittedName>
        <fullName evidence="2">Uncharacterized protein</fullName>
    </submittedName>
</protein>
<gene>
    <name evidence="2" type="ORF">V6R90_00560</name>
</gene>
<reference evidence="2 3" key="1">
    <citation type="submission" date="2024-02" db="EMBL/GenBank/DDBJ databases">
        <title>Full genome sequence of Nocardioides kribbensis.</title>
        <authorList>
            <person name="Poletto B.L."/>
            <person name="Silva G."/>
            <person name="Galante D."/>
            <person name="Campos K.R."/>
            <person name="Santos M.B.N."/>
            <person name="Sacchi C.T."/>
        </authorList>
    </citation>
    <scope>NUCLEOTIDE SEQUENCE [LARGE SCALE GENOMIC DNA]</scope>
    <source>
        <strain evidence="2 3">O4R</strain>
    </source>
</reference>
<organism evidence="2 3">
    <name type="scientific">Nocardioides kribbensis</name>
    <dbReference type="NCBI Taxonomy" id="305517"/>
    <lineage>
        <taxon>Bacteria</taxon>
        <taxon>Bacillati</taxon>
        <taxon>Actinomycetota</taxon>
        <taxon>Actinomycetes</taxon>
        <taxon>Propionibacteriales</taxon>
        <taxon>Nocardioidaceae</taxon>
        <taxon>Nocardioides</taxon>
    </lineage>
</organism>
<keyword evidence="3" id="KW-1185">Reference proteome</keyword>